<dbReference type="Proteomes" id="UP000326396">
    <property type="component" value="Linkage Group LG16"/>
</dbReference>
<gene>
    <name evidence="1" type="ORF">E3N88_15764</name>
</gene>
<comment type="caution">
    <text evidence="1">The sequence shown here is derived from an EMBL/GenBank/DDBJ whole genome shotgun (WGS) entry which is preliminary data.</text>
</comment>
<dbReference type="AlphaFoldDB" id="A0A5N6NWI2"/>
<sequence>MMYNLRDRLSPATGETLYRDPVRAIWITVRGHQGVSCDYVLDIKVNGSKAIQIRINDSSICTRLKGKTRASSIVLNSATDVVSRFFAKGIRLEVWNWEYVGCESSVYDVLSLRHQAYVKNNSEGSIDRSNVAVRVVSETNTSMIGIVSNSRIS</sequence>
<protein>
    <submittedName>
        <fullName evidence="1">Uncharacterized protein</fullName>
    </submittedName>
</protein>
<organism evidence="1 2">
    <name type="scientific">Mikania micrantha</name>
    <name type="common">bitter vine</name>
    <dbReference type="NCBI Taxonomy" id="192012"/>
    <lineage>
        <taxon>Eukaryota</taxon>
        <taxon>Viridiplantae</taxon>
        <taxon>Streptophyta</taxon>
        <taxon>Embryophyta</taxon>
        <taxon>Tracheophyta</taxon>
        <taxon>Spermatophyta</taxon>
        <taxon>Magnoliopsida</taxon>
        <taxon>eudicotyledons</taxon>
        <taxon>Gunneridae</taxon>
        <taxon>Pentapetalae</taxon>
        <taxon>asterids</taxon>
        <taxon>campanulids</taxon>
        <taxon>Asterales</taxon>
        <taxon>Asteraceae</taxon>
        <taxon>Asteroideae</taxon>
        <taxon>Heliantheae alliance</taxon>
        <taxon>Eupatorieae</taxon>
        <taxon>Mikania</taxon>
    </lineage>
</organism>
<name>A0A5N6NWI2_9ASTR</name>
<reference evidence="1 2" key="1">
    <citation type="submission" date="2019-05" db="EMBL/GenBank/DDBJ databases">
        <title>Mikania micrantha, genome provides insights into the molecular mechanism of rapid growth.</title>
        <authorList>
            <person name="Liu B."/>
        </authorList>
    </citation>
    <scope>NUCLEOTIDE SEQUENCE [LARGE SCALE GENOMIC DNA]</scope>
    <source>
        <strain evidence="1">NLD-2019</strain>
        <tissue evidence="1">Leaf</tissue>
    </source>
</reference>
<proteinExistence type="predicted"/>
<dbReference type="EMBL" id="SZYD01000008">
    <property type="protein sequence ID" value="KAD5508061.1"/>
    <property type="molecule type" value="Genomic_DNA"/>
</dbReference>
<evidence type="ECO:0000313" key="1">
    <source>
        <dbReference type="EMBL" id="KAD5508061.1"/>
    </source>
</evidence>
<keyword evidence="2" id="KW-1185">Reference proteome</keyword>
<accession>A0A5N6NWI2</accession>
<evidence type="ECO:0000313" key="2">
    <source>
        <dbReference type="Proteomes" id="UP000326396"/>
    </source>
</evidence>